<dbReference type="EMBL" id="JAUEPU010000036">
    <property type="protein sequence ID" value="KAK0489865.1"/>
    <property type="molecule type" value="Genomic_DNA"/>
</dbReference>
<evidence type="ECO:0000313" key="1">
    <source>
        <dbReference type="EMBL" id="KAK0489865.1"/>
    </source>
</evidence>
<evidence type="ECO:0000313" key="2">
    <source>
        <dbReference type="Proteomes" id="UP001175228"/>
    </source>
</evidence>
<feature type="non-terminal residue" evidence="1">
    <location>
        <position position="1"/>
    </location>
</feature>
<gene>
    <name evidence="1" type="ORF">EDD18DRAFT_1050569</name>
</gene>
<reference evidence="1" key="1">
    <citation type="submission" date="2023-06" db="EMBL/GenBank/DDBJ databases">
        <authorList>
            <consortium name="Lawrence Berkeley National Laboratory"/>
            <person name="Ahrendt S."/>
            <person name="Sahu N."/>
            <person name="Indic B."/>
            <person name="Wong-Bajracharya J."/>
            <person name="Merenyi Z."/>
            <person name="Ke H.-M."/>
            <person name="Monk M."/>
            <person name="Kocsube S."/>
            <person name="Drula E."/>
            <person name="Lipzen A."/>
            <person name="Balint B."/>
            <person name="Henrissat B."/>
            <person name="Andreopoulos B."/>
            <person name="Martin F.M."/>
            <person name="Harder C.B."/>
            <person name="Rigling D."/>
            <person name="Ford K.L."/>
            <person name="Foster G.D."/>
            <person name="Pangilinan J."/>
            <person name="Papanicolaou A."/>
            <person name="Barry K."/>
            <person name="LaButti K."/>
            <person name="Viragh M."/>
            <person name="Koriabine M."/>
            <person name="Yan M."/>
            <person name="Riley R."/>
            <person name="Champramary S."/>
            <person name="Plett K.L."/>
            <person name="Tsai I.J."/>
            <person name="Slot J."/>
            <person name="Sipos G."/>
            <person name="Plett J."/>
            <person name="Nagy L.G."/>
            <person name="Grigoriev I.V."/>
        </authorList>
    </citation>
    <scope>NUCLEOTIDE SEQUENCE</scope>
    <source>
        <strain evidence="1">HWK02</strain>
    </source>
</reference>
<dbReference type="Proteomes" id="UP001175228">
    <property type="component" value="Unassembled WGS sequence"/>
</dbReference>
<feature type="non-terminal residue" evidence="1">
    <location>
        <position position="88"/>
    </location>
</feature>
<proteinExistence type="predicted"/>
<dbReference type="AlphaFoldDB" id="A0AA39PSQ7"/>
<organism evidence="1 2">
    <name type="scientific">Armillaria luteobubalina</name>
    <dbReference type="NCBI Taxonomy" id="153913"/>
    <lineage>
        <taxon>Eukaryota</taxon>
        <taxon>Fungi</taxon>
        <taxon>Dikarya</taxon>
        <taxon>Basidiomycota</taxon>
        <taxon>Agaricomycotina</taxon>
        <taxon>Agaricomycetes</taxon>
        <taxon>Agaricomycetidae</taxon>
        <taxon>Agaricales</taxon>
        <taxon>Marasmiineae</taxon>
        <taxon>Physalacriaceae</taxon>
        <taxon>Armillaria</taxon>
    </lineage>
</organism>
<accession>A0AA39PSQ7</accession>
<sequence>RVTIEGPMANIFYIFTEGKVCNKLPDLCLGAPTREIIYVATRGACVNNNTPDTRARAGYFVDGKNRMEITLKLLLTILQTFQAGEATA</sequence>
<name>A0AA39PSQ7_9AGAR</name>
<keyword evidence="2" id="KW-1185">Reference proteome</keyword>
<protein>
    <submittedName>
        <fullName evidence="1">Uncharacterized protein</fullName>
    </submittedName>
</protein>
<comment type="caution">
    <text evidence="1">The sequence shown here is derived from an EMBL/GenBank/DDBJ whole genome shotgun (WGS) entry which is preliminary data.</text>
</comment>